<sequence length="80" mass="9571">MIRRGWLLQEVSSDKFRGIWMIKHSTHYCRQRRNSCLSVVPKQVYFYRLKSVSQILESFALLASDFGYPTLRSIYIFFSN</sequence>
<dbReference type="Gramene" id="PRQ47310">
    <property type="protein sequence ID" value="PRQ47310"/>
    <property type="gene ID" value="RchiOBHm_Chr2g0098301"/>
</dbReference>
<gene>
    <name evidence="1" type="ORF">RchiOBHm_Chr2g0098301</name>
</gene>
<evidence type="ECO:0000313" key="2">
    <source>
        <dbReference type="Proteomes" id="UP000238479"/>
    </source>
</evidence>
<protein>
    <submittedName>
        <fullName evidence="1">Uncharacterized protein</fullName>
    </submittedName>
</protein>
<comment type="caution">
    <text evidence="1">The sequence shown here is derived from an EMBL/GenBank/DDBJ whole genome shotgun (WGS) entry which is preliminary data.</text>
</comment>
<dbReference type="Proteomes" id="UP000238479">
    <property type="component" value="Chromosome 2"/>
</dbReference>
<proteinExistence type="predicted"/>
<reference evidence="1 2" key="1">
    <citation type="journal article" date="2018" name="Nat. Genet.">
        <title>The Rosa genome provides new insights in the design of modern roses.</title>
        <authorList>
            <person name="Bendahmane M."/>
        </authorList>
    </citation>
    <scope>NUCLEOTIDE SEQUENCE [LARGE SCALE GENOMIC DNA]</scope>
    <source>
        <strain evidence="2">cv. Old Blush</strain>
    </source>
</reference>
<keyword evidence="2" id="KW-1185">Reference proteome</keyword>
<organism evidence="1 2">
    <name type="scientific">Rosa chinensis</name>
    <name type="common">China rose</name>
    <dbReference type="NCBI Taxonomy" id="74649"/>
    <lineage>
        <taxon>Eukaryota</taxon>
        <taxon>Viridiplantae</taxon>
        <taxon>Streptophyta</taxon>
        <taxon>Embryophyta</taxon>
        <taxon>Tracheophyta</taxon>
        <taxon>Spermatophyta</taxon>
        <taxon>Magnoliopsida</taxon>
        <taxon>eudicotyledons</taxon>
        <taxon>Gunneridae</taxon>
        <taxon>Pentapetalae</taxon>
        <taxon>rosids</taxon>
        <taxon>fabids</taxon>
        <taxon>Rosales</taxon>
        <taxon>Rosaceae</taxon>
        <taxon>Rosoideae</taxon>
        <taxon>Rosoideae incertae sedis</taxon>
        <taxon>Rosa</taxon>
    </lineage>
</organism>
<accession>A0A2P6RLJ1</accession>
<evidence type="ECO:0000313" key="1">
    <source>
        <dbReference type="EMBL" id="PRQ47310.1"/>
    </source>
</evidence>
<dbReference type="EMBL" id="PDCK01000040">
    <property type="protein sequence ID" value="PRQ47310.1"/>
    <property type="molecule type" value="Genomic_DNA"/>
</dbReference>
<dbReference type="AlphaFoldDB" id="A0A2P6RLJ1"/>
<name>A0A2P6RLJ1_ROSCH</name>